<keyword evidence="2" id="KW-1185">Reference proteome</keyword>
<name>A0ABY4WKZ6_9BACL</name>
<reference evidence="1" key="1">
    <citation type="submission" date="2022-06" db="EMBL/GenBank/DDBJ databases">
        <title>Genome sequencing of Brevibacillus sp. BB3-R1.</title>
        <authorList>
            <person name="Heo J."/>
            <person name="Lee D."/>
            <person name="Won M."/>
            <person name="Han B.-H."/>
            <person name="Hong S.-B."/>
            <person name="Kwon S.-W."/>
        </authorList>
    </citation>
    <scope>NUCLEOTIDE SEQUENCE</scope>
    <source>
        <strain evidence="1">BB3-R1</strain>
    </source>
</reference>
<dbReference type="SUPFAM" id="SSF46785">
    <property type="entry name" value="Winged helix' DNA-binding domain"/>
    <property type="match status" value="1"/>
</dbReference>
<dbReference type="Gene3D" id="3.30.70.270">
    <property type="match status" value="1"/>
</dbReference>
<dbReference type="EMBL" id="CP098755">
    <property type="protein sequence ID" value="USG66535.1"/>
    <property type="molecule type" value="Genomic_DNA"/>
</dbReference>
<evidence type="ECO:0000313" key="2">
    <source>
        <dbReference type="Proteomes" id="UP001056500"/>
    </source>
</evidence>
<dbReference type="RefSeq" id="WP_251873644.1">
    <property type="nucleotide sequence ID" value="NZ_CP098755.1"/>
</dbReference>
<organism evidence="1 2">
    <name type="scientific">Brevibacillus ruminantium</name>
    <dbReference type="NCBI Taxonomy" id="2950604"/>
    <lineage>
        <taxon>Bacteria</taxon>
        <taxon>Bacillati</taxon>
        <taxon>Bacillota</taxon>
        <taxon>Bacilli</taxon>
        <taxon>Bacillales</taxon>
        <taxon>Paenibacillaceae</taxon>
        <taxon>Brevibacillus</taxon>
    </lineage>
</organism>
<accession>A0ABY4WKZ6</accession>
<dbReference type="Gene3D" id="1.10.10.10">
    <property type="entry name" value="Winged helix-like DNA-binding domain superfamily/Winged helix DNA-binding domain"/>
    <property type="match status" value="1"/>
</dbReference>
<dbReference type="InterPro" id="IPR043128">
    <property type="entry name" value="Rev_trsase/Diguanyl_cyclase"/>
</dbReference>
<dbReference type="InterPro" id="IPR036390">
    <property type="entry name" value="WH_DNA-bd_sf"/>
</dbReference>
<evidence type="ECO:0000313" key="1">
    <source>
        <dbReference type="EMBL" id="USG66535.1"/>
    </source>
</evidence>
<dbReference type="Proteomes" id="UP001056500">
    <property type="component" value="Chromosome"/>
</dbReference>
<sequence>MIIRIAAISSEEFVPRIRKNIHADANIHLTTYTYQNPKESTALLDLIDDCDVLLFAGPLPYFFAKEKAEQKKWPAVYIPSDEYTISLSLFHTMLHVPGGLDRISIDVPKAAYIEKVAEELGIQPTSWFVTDYSEIVEEGGTRFDAEEVIHFHKEHWERGESKFALTGVDYVYTRLCELNIPCAPLIVPDKNIRDAIQQAVAYGQLKISKNSQIAVGIATINQTGGAGFQAESQMQDATIILLQELLELVKETDASIQKLGMDQFIIYGTRGSIEQMMEYGKIAHVLENVSHLCKVTVTMGFGFGLTAKEAEANARIAIYHARNTQESNAYLVTDEKEVIGPVNTEAKTFHLKSENKAILEIAEKSGSSVATINKLIQYVKLRRDNRFTATDLAEYLQISRRSSERTVKKLIDHQVIEVVGEEQPYQQGRPRAVYRFNHHLLSR</sequence>
<proteinExistence type="predicted"/>
<protein>
    <submittedName>
        <fullName evidence="1">Transcriptional regulator</fullName>
    </submittedName>
</protein>
<dbReference type="InterPro" id="IPR036388">
    <property type="entry name" value="WH-like_DNA-bd_sf"/>
</dbReference>
<gene>
    <name evidence="1" type="ORF">NDK47_04335</name>
</gene>